<evidence type="ECO:0000256" key="5">
    <source>
        <dbReference type="ARBA" id="ARBA00038437"/>
    </source>
</evidence>
<dbReference type="InterPro" id="IPR027417">
    <property type="entry name" value="P-loop_NTPase"/>
</dbReference>
<dbReference type="InterPro" id="IPR014014">
    <property type="entry name" value="RNA_helicase_DEAD_Q_motif"/>
</dbReference>
<keyword evidence="3 11" id="KW-0347">Helicase</keyword>
<feature type="domain" description="Helicase ATP-binding" evidence="8">
    <location>
        <begin position="32"/>
        <end position="208"/>
    </location>
</feature>
<dbReference type="PANTHER" id="PTHR47959">
    <property type="entry name" value="ATP-DEPENDENT RNA HELICASE RHLE-RELATED"/>
    <property type="match status" value="1"/>
</dbReference>
<organism evidence="11 12">
    <name type="scientific">Algibacter agarivorans</name>
    <dbReference type="NCBI Taxonomy" id="1109741"/>
    <lineage>
        <taxon>Bacteria</taxon>
        <taxon>Pseudomonadati</taxon>
        <taxon>Bacteroidota</taxon>
        <taxon>Flavobacteriia</taxon>
        <taxon>Flavobacteriales</taxon>
        <taxon>Flavobacteriaceae</taxon>
        <taxon>Algibacter</taxon>
    </lineage>
</organism>
<dbReference type="RefSeq" id="WP_345191592.1">
    <property type="nucleotide sequence ID" value="NZ_BAABJJ010000028.1"/>
</dbReference>
<name>A0ABP9GJ04_9FLAO</name>
<dbReference type="PROSITE" id="PS51195">
    <property type="entry name" value="Q_MOTIF"/>
    <property type="match status" value="1"/>
</dbReference>
<evidence type="ECO:0000256" key="1">
    <source>
        <dbReference type="ARBA" id="ARBA00022741"/>
    </source>
</evidence>
<dbReference type="PANTHER" id="PTHR47959:SF13">
    <property type="entry name" value="ATP-DEPENDENT RNA HELICASE RHLE"/>
    <property type="match status" value="1"/>
</dbReference>
<feature type="domain" description="Helicase C-terminal" evidence="9">
    <location>
        <begin position="219"/>
        <end position="379"/>
    </location>
</feature>
<keyword evidence="12" id="KW-1185">Reference proteome</keyword>
<evidence type="ECO:0000259" key="10">
    <source>
        <dbReference type="PROSITE" id="PS51195"/>
    </source>
</evidence>
<feature type="region of interest" description="Disordered" evidence="7">
    <location>
        <begin position="379"/>
        <end position="413"/>
    </location>
</feature>
<sequence length="413" mass="46415">MSFKDLKLNRPLLRAVAEAGYDNPTLVQEKTIPLVLDKKDIIVSAQTGTGKTAAFALPILQLLFDRQDASKKGKKIKALIVSPTRELAIQIEDNFKTYSTYTNLTTTVVYGGTSIEPQKDVLNKGIDILIATPGRLLDLHKQDIINLDYVEMLVLDEADLMLDMGFIDDVKKIERLCTKEKQVLLFSATIPYKVEQLANTILNTPERVAVATNSSTSKNVNQLLYFVPKKNKIELCLHLLRNTIKGHIIIFRRTKFGVDKLEKTLLKNGYKADSIHGDKSQTARQDALNKFKKGDINILIATDVAARGIDINDLDAVVNFDLPNVPETYVHRIGRTARAGKNGMAYSFCSADEKSYVQTIQQLIQLQLDVIDEHPYPLDPKAKPIVHTSKKTGSKHRKGRKSEASKKKKKRWY</sequence>
<evidence type="ECO:0000256" key="3">
    <source>
        <dbReference type="ARBA" id="ARBA00022806"/>
    </source>
</evidence>
<dbReference type="InterPro" id="IPR044742">
    <property type="entry name" value="DEAD/DEAH_RhlB"/>
</dbReference>
<evidence type="ECO:0000256" key="4">
    <source>
        <dbReference type="ARBA" id="ARBA00022840"/>
    </source>
</evidence>
<dbReference type="Proteomes" id="UP001501302">
    <property type="component" value="Unassembled WGS sequence"/>
</dbReference>
<dbReference type="Gene3D" id="3.40.50.300">
    <property type="entry name" value="P-loop containing nucleotide triphosphate hydrolases"/>
    <property type="match status" value="2"/>
</dbReference>
<dbReference type="InterPro" id="IPR001650">
    <property type="entry name" value="Helicase_C-like"/>
</dbReference>
<dbReference type="Pfam" id="PF00270">
    <property type="entry name" value="DEAD"/>
    <property type="match status" value="1"/>
</dbReference>
<evidence type="ECO:0000256" key="7">
    <source>
        <dbReference type="SAM" id="MobiDB-lite"/>
    </source>
</evidence>
<dbReference type="SMART" id="SM00490">
    <property type="entry name" value="HELICc"/>
    <property type="match status" value="1"/>
</dbReference>
<dbReference type="CDD" id="cd00268">
    <property type="entry name" value="DEADc"/>
    <property type="match status" value="1"/>
</dbReference>
<comment type="similarity">
    <text evidence="5">Belongs to the DEAD box helicase family.</text>
</comment>
<comment type="caution">
    <text evidence="11">The sequence shown here is derived from an EMBL/GenBank/DDBJ whole genome shotgun (WGS) entry which is preliminary data.</text>
</comment>
<keyword evidence="2" id="KW-0378">Hydrolase</keyword>
<dbReference type="InterPro" id="IPR014001">
    <property type="entry name" value="Helicase_ATP-bd"/>
</dbReference>
<accession>A0ABP9GJ04</accession>
<dbReference type="SUPFAM" id="SSF52540">
    <property type="entry name" value="P-loop containing nucleoside triphosphate hydrolases"/>
    <property type="match status" value="1"/>
</dbReference>
<dbReference type="SMART" id="SM00487">
    <property type="entry name" value="DEXDc"/>
    <property type="match status" value="1"/>
</dbReference>
<protein>
    <submittedName>
        <fullName evidence="11">DEAD/DEAH box helicase</fullName>
    </submittedName>
</protein>
<evidence type="ECO:0000256" key="6">
    <source>
        <dbReference type="PROSITE-ProRule" id="PRU00552"/>
    </source>
</evidence>
<feature type="domain" description="DEAD-box RNA helicase Q" evidence="10">
    <location>
        <begin position="1"/>
        <end position="29"/>
    </location>
</feature>
<gene>
    <name evidence="11" type="ORF">GCM10023314_18040</name>
</gene>
<feature type="compositionally biased region" description="Basic residues" evidence="7">
    <location>
        <begin position="388"/>
        <end position="413"/>
    </location>
</feature>
<dbReference type="InterPro" id="IPR050079">
    <property type="entry name" value="DEAD_box_RNA_helicase"/>
</dbReference>
<evidence type="ECO:0000313" key="12">
    <source>
        <dbReference type="Proteomes" id="UP001501302"/>
    </source>
</evidence>
<dbReference type="GO" id="GO:0004386">
    <property type="term" value="F:helicase activity"/>
    <property type="evidence" value="ECO:0007669"/>
    <property type="project" value="UniProtKB-KW"/>
</dbReference>
<keyword evidence="4" id="KW-0067">ATP-binding</keyword>
<dbReference type="CDD" id="cd18787">
    <property type="entry name" value="SF2_C_DEAD"/>
    <property type="match status" value="1"/>
</dbReference>
<feature type="short sequence motif" description="Q motif" evidence="6">
    <location>
        <begin position="1"/>
        <end position="29"/>
    </location>
</feature>
<dbReference type="InterPro" id="IPR011545">
    <property type="entry name" value="DEAD/DEAH_box_helicase_dom"/>
</dbReference>
<reference evidence="12" key="1">
    <citation type="journal article" date="2019" name="Int. J. Syst. Evol. Microbiol.">
        <title>The Global Catalogue of Microorganisms (GCM) 10K type strain sequencing project: providing services to taxonomists for standard genome sequencing and annotation.</title>
        <authorList>
            <consortium name="The Broad Institute Genomics Platform"/>
            <consortium name="The Broad Institute Genome Sequencing Center for Infectious Disease"/>
            <person name="Wu L."/>
            <person name="Ma J."/>
        </authorList>
    </citation>
    <scope>NUCLEOTIDE SEQUENCE [LARGE SCALE GENOMIC DNA]</scope>
    <source>
        <strain evidence="12">JCM 18285</strain>
    </source>
</reference>
<evidence type="ECO:0000313" key="11">
    <source>
        <dbReference type="EMBL" id="GAA4945309.1"/>
    </source>
</evidence>
<dbReference type="PROSITE" id="PS51192">
    <property type="entry name" value="HELICASE_ATP_BIND_1"/>
    <property type="match status" value="1"/>
</dbReference>
<evidence type="ECO:0000259" key="9">
    <source>
        <dbReference type="PROSITE" id="PS51194"/>
    </source>
</evidence>
<evidence type="ECO:0000256" key="2">
    <source>
        <dbReference type="ARBA" id="ARBA00022801"/>
    </source>
</evidence>
<evidence type="ECO:0000259" key="8">
    <source>
        <dbReference type="PROSITE" id="PS51192"/>
    </source>
</evidence>
<dbReference type="PROSITE" id="PS51194">
    <property type="entry name" value="HELICASE_CTER"/>
    <property type="match status" value="1"/>
</dbReference>
<dbReference type="EMBL" id="BAABJJ010000028">
    <property type="protein sequence ID" value="GAA4945309.1"/>
    <property type="molecule type" value="Genomic_DNA"/>
</dbReference>
<keyword evidence="1" id="KW-0547">Nucleotide-binding</keyword>
<dbReference type="Pfam" id="PF00271">
    <property type="entry name" value="Helicase_C"/>
    <property type="match status" value="1"/>
</dbReference>
<proteinExistence type="inferred from homology"/>